<evidence type="ECO:0000313" key="5">
    <source>
        <dbReference type="Proteomes" id="UP000663832"/>
    </source>
</evidence>
<reference evidence="2" key="1">
    <citation type="submission" date="2021-02" db="EMBL/GenBank/DDBJ databases">
        <authorList>
            <person name="Nowell W R."/>
        </authorList>
    </citation>
    <scope>NUCLEOTIDE SEQUENCE</scope>
</reference>
<protein>
    <submittedName>
        <fullName evidence="2">Uncharacterized protein</fullName>
    </submittedName>
</protein>
<evidence type="ECO:0000313" key="2">
    <source>
        <dbReference type="EMBL" id="CAF0836280.1"/>
    </source>
</evidence>
<dbReference type="EMBL" id="CAJNOM010000057">
    <property type="protein sequence ID" value="CAF0942432.1"/>
    <property type="molecule type" value="Genomic_DNA"/>
</dbReference>
<keyword evidence="5" id="KW-1185">Reference proteome</keyword>
<dbReference type="Proteomes" id="UP000663832">
    <property type="component" value="Unassembled WGS sequence"/>
</dbReference>
<dbReference type="OrthoDB" id="10042190at2759"/>
<evidence type="ECO:0000313" key="6">
    <source>
        <dbReference type="Proteomes" id="UP000663877"/>
    </source>
</evidence>
<name>A0A813VDU6_9BILA</name>
<sequence>MGLGNSRKWYVHQSEKPSSFARHSGPGGEKHRPSIFRRRRSITTAPAAIPTMVQPMARRALYGSYSAMRPMPQMPQMPQTYTPMQQMSPSYMPIRYNNYASPSYIQPQPMMMQQQRAAPAMPQSYMALPSPSMSTPYMQQPQIQPAYNNAQAQAPLPASMSGGTGSYPLSYPSQPGRLITDWTGGGKISPGFLGPPI</sequence>
<gene>
    <name evidence="2" type="ORF">BJG266_LOCUS7063</name>
    <name evidence="3" type="ORF">QVE165_LOCUS11734</name>
    <name evidence="4" type="ORF">QVE165_LOCUS13602</name>
</gene>
<dbReference type="AlphaFoldDB" id="A0A813VDU6"/>
<dbReference type="Proteomes" id="UP000663877">
    <property type="component" value="Unassembled WGS sequence"/>
</dbReference>
<proteinExistence type="predicted"/>
<dbReference type="EMBL" id="CAJNOM010000070">
    <property type="protein sequence ID" value="CAF0976120.1"/>
    <property type="molecule type" value="Genomic_DNA"/>
</dbReference>
<evidence type="ECO:0000313" key="4">
    <source>
        <dbReference type="EMBL" id="CAF0976120.1"/>
    </source>
</evidence>
<dbReference type="EMBL" id="CAJNOI010000021">
    <property type="protein sequence ID" value="CAF0836280.1"/>
    <property type="molecule type" value="Genomic_DNA"/>
</dbReference>
<evidence type="ECO:0000256" key="1">
    <source>
        <dbReference type="SAM" id="MobiDB-lite"/>
    </source>
</evidence>
<feature type="region of interest" description="Disordered" evidence="1">
    <location>
        <begin position="1"/>
        <end position="33"/>
    </location>
</feature>
<organism evidence="2 6">
    <name type="scientific">Adineta steineri</name>
    <dbReference type="NCBI Taxonomy" id="433720"/>
    <lineage>
        <taxon>Eukaryota</taxon>
        <taxon>Metazoa</taxon>
        <taxon>Spiralia</taxon>
        <taxon>Gnathifera</taxon>
        <taxon>Rotifera</taxon>
        <taxon>Eurotatoria</taxon>
        <taxon>Bdelloidea</taxon>
        <taxon>Adinetida</taxon>
        <taxon>Adinetidae</taxon>
        <taxon>Adineta</taxon>
    </lineage>
</organism>
<accession>A0A813VDU6</accession>
<evidence type="ECO:0000313" key="3">
    <source>
        <dbReference type="EMBL" id="CAF0942432.1"/>
    </source>
</evidence>
<comment type="caution">
    <text evidence="2">The sequence shown here is derived from an EMBL/GenBank/DDBJ whole genome shotgun (WGS) entry which is preliminary data.</text>
</comment>